<dbReference type="Proteomes" id="UP000310673">
    <property type="component" value="Chromosome"/>
</dbReference>
<dbReference type="AlphaFoldDB" id="A0A5B7T4R1"/>
<sequence length="228" mass="26302">MNTKIKEVKHLIDQSDALLISASNGLSIAEGYNIFADDDNFEKYFGHFNILYGINSLIQGVFAQIPTPDHQEFMRKVHQYLIDDYQKTEIFAMLKQIVDQKDYFVVTSNADTHFQLNGFDPGKIFEIEGNFDQLEMQSPQWQKQKQRFDQSVNQYADKKVVQLELGIGSRNKLIKQPLMKAVSQLPSWNYVTLNMVNEIMIAPEIESRSIALPGDIETTFKDLLKENK</sequence>
<dbReference type="Gene3D" id="3.40.50.1220">
    <property type="entry name" value="TPP-binding domain"/>
    <property type="match status" value="1"/>
</dbReference>
<name>A0A5B7T4R1_9LACO</name>
<reference evidence="1 2" key="1">
    <citation type="submission" date="2019-05" db="EMBL/GenBank/DDBJ databases">
        <title>Genome Sequence of Lactobacillus futsaii Y97, a Potential Probiotic Strain Isolated from the Futsai of Taiwan.</title>
        <authorList>
            <person name="Du X."/>
        </authorList>
    </citation>
    <scope>NUCLEOTIDE SEQUENCE [LARGE SCALE GENOMIC DNA]</scope>
    <source>
        <strain evidence="1 2">Y97</strain>
    </source>
</reference>
<evidence type="ECO:0000313" key="2">
    <source>
        <dbReference type="Proteomes" id="UP000310673"/>
    </source>
</evidence>
<dbReference type="KEGG" id="lft:FG051_10815"/>
<accession>A0A5B7T4R1</accession>
<organism evidence="1 2">
    <name type="scientific">Companilactobacillus futsaii</name>
    <dbReference type="NCBI Taxonomy" id="938155"/>
    <lineage>
        <taxon>Bacteria</taxon>
        <taxon>Bacillati</taxon>
        <taxon>Bacillota</taxon>
        <taxon>Bacilli</taxon>
        <taxon>Lactobacillales</taxon>
        <taxon>Lactobacillaceae</taxon>
        <taxon>Companilactobacillus</taxon>
    </lineage>
</organism>
<evidence type="ECO:0008006" key="3">
    <source>
        <dbReference type="Google" id="ProtNLM"/>
    </source>
</evidence>
<proteinExistence type="predicted"/>
<dbReference type="RefSeq" id="WP_057813236.1">
    <property type="nucleotide sequence ID" value="NZ_CP040736.1"/>
</dbReference>
<dbReference type="STRING" id="1423818.FC88_GL002227"/>
<dbReference type="SUPFAM" id="SSF52467">
    <property type="entry name" value="DHS-like NAD/FAD-binding domain"/>
    <property type="match status" value="1"/>
</dbReference>
<dbReference type="InterPro" id="IPR029035">
    <property type="entry name" value="DHS-like_NAD/FAD-binding_dom"/>
</dbReference>
<gene>
    <name evidence="1" type="ORF">FG051_10815</name>
</gene>
<dbReference type="EMBL" id="CP040736">
    <property type="protein sequence ID" value="QCX25549.1"/>
    <property type="molecule type" value="Genomic_DNA"/>
</dbReference>
<protein>
    <recommendedName>
        <fullName evidence="3">SIR2 family protein</fullName>
    </recommendedName>
</protein>
<evidence type="ECO:0000313" key="1">
    <source>
        <dbReference type="EMBL" id="QCX25549.1"/>
    </source>
</evidence>